<dbReference type="Pfam" id="PF07702">
    <property type="entry name" value="UTRA"/>
    <property type="match status" value="1"/>
</dbReference>
<dbReference type="EMBL" id="CP042435">
    <property type="protein sequence ID" value="QEC66676.1"/>
    <property type="molecule type" value="Genomic_DNA"/>
</dbReference>
<dbReference type="InterPro" id="IPR000524">
    <property type="entry name" value="Tscrpt_reg_HTH_GntR"/>
</dbReference>
<dbReference type="InterPro" id="IPR028978">
    <property type="entry name" value="Chorismate_lyase_/UTRA_dom_sf"/>
</dbReference>
<dbReference type="InterPro" id="IPR011663">
    <property type="entry name" value="UTRA"/>
</dbReference>
<dbReference type="InterPro" id="IPR036390">
    <property type="entry name" value="WH_DNA-bd_sf"/>
</dbReference>
<dbReference type="SUPFAM" id="SSF64288">
    <property type="entry name" value="Chorismate lyase-like"/>
    <property type="match status" value="1"/>
</dbReference>
<keyword evidence="3" id="KW-0804">Transcription</keyword>
<dbReference type="RefSeq" id="WP_147188476.1">
    <property type="nucleotide sequence ID" value="NZ_CP042435.1"/>
</dbReference>
<dbReference type="PANTHER" id="PTHR44846:SF1">
    <property type="entry name" value="MANNOSYL-D-GLYCERATE TRANSPORT_METABOLISM SYSTEM REPRESSOR MNGR-RELATED"/>
    <property type="match status" value="1"/>
</dbReference>
<dbReference type="Proteomes" id="UP000321533">
    <property type="component" value="Chromosome"/>
</dbReference>
<dbReference type="OrthoDB" id="9815017at2"/>
<dbReference type="KEGG" id="pgin:FRZ67_04935"/>
<feature type="domain" description="HTH gntR-type" evidence="4">
    <location>
        <begin position="14"/>
        <end position="82"/>
    </location>
</feature>
<evidence type="ECO:0000256" key="2">
    <source>
        <dbReference type="ARBA" id="ARBA00023125"/>
    </source>
</evidence>
<evidence type="ECO:0000256" key="3">
    <source>
        <dbReference type="ARBA" id="ARBA00023163"/>
    </source>
</evidence>
<dbReference type="Gene3D" id="1.10.10.10">
    <property type="entry name" value="Winged helix-like DNA-binding domain superfamily/Winged helix DNA-binding domain"/>
    <property type="match status" value="1"/>
</dbReference>
<dbReference type="PANTHER" id="PTHR44846">
    <property type="entry name" value="MANNOSYL-D-GLYCERATE TRANSPORT/METABOLISM SYSTEM REPRESSOR MNGR-RELATED"/>
    <property type="match status" value="1"/>
</dbReference>
<dbReference type="SMART" id="SM00345">
    <property type="entry name" value="HTH_GNTR"/>
    <property type="match status" value="1"/>
</dbReference>
<evidence type="ECO:0000259" key="4">
    <source>
        <dbReference type="PROSITE" id="PS50949"/>
    </source>
</evidence>
<dbReference type="SUPFAM" id="SSF46785">
    <property type="entry name" value="Winged helix' DNA-binding domain"/>
    <property type="match status" value="1"/>
</dbReference>
<dbReference type="PRINTS" id="PR00035">
    <property type="entry name" value="HTHGNTR"/>
</dbReference>
<evidence type="ECO:0000256" key="1">
    <source>
        <dbReference type="ARBA" id="ARBA00023015"/>
    </source>
</evidence>
<dbReference type="AlphaFoldDB" id="A0A5B8V7K4"/>
<proteinExistence type="predicted"/>
<evidence type="ECO:0000313" key="5">
    <source>
        <dbReference type="EMBL" id="QEC66676.1"/>
    </source>
</evidence>
<keyword evidence="2" id="KW-0238">DNA-binding</keyword>
<dbReference type="PROSITE" id="PS50949">
    <property type="entry name" value="HTH_GNTR"/>
    <property type="match status" value="1"/>
</dbReference>
<dbReference type="Gene3D" id="3.40.1410.10">
    <property type="entry name" value="Chorismate lyase-like"/>
    <property type="match status" value="1"/>
</dbReference>
<dbReference type="Pfam" id="PF00392">
    <property type="entry name" value="GntR"/>
    <property type="match status" value="1"/>
</dbReference>
<organism evidence="5 6">
    <name type="scientific">Panacibacter ginsenosidivorans</name>
    <dbReference type="NCBI Taxonomy" id="1813871"/>
    <lineage>
        <taxon>Bacteria</taxon>
        <taxon>Pseudomonadati</taxon>
        <taxon>Bacteroidota</taxon>
        <taxon>Chitinophagia</taxon>
        <taxon>Chitinophagales</taxon>
        <taxon>Chitinophagaceae</taxon>
        <taxon>Panacibacter</taxon>
    </lineage>
</organism>
<reference evidence="5 6" key="1">
    <citation type="journal article" date="2016" name="Int. J. Syst. Evol. Microbiol.">
        <title>Panacibacter ginsenosidivorans gen. nov., sp. nov., with ginsenoside converting activity isolated from soil of a ginseng field.</title>
        <authorList>
            <person name="Siddiqi M.Z."/>
            <person name="Muhammad Shafi S."/>
            <person name="Choi K.D."/>
            <person name="Im W.T."/>
        </authorList>
    </citation>
    <scope>NUCLEOTIDE SEQUENCE [LARGE SCALE GENOMIC DNA]</scope>
    <source>
        <strain evidence="5 6">Gsoil1550</strain>
    </source>
</reference>
<dbReference type="SMART" id="SM00866">
    <property type="entry name" value="UTRA"/>
    <property type="match status" value="1"/>
</dbReference>
<protein>
    <submittedName>
        <fullName evidence="5">GntR family transcriptional regulator</fullName>
    </submittedName>
</protein>
<evidence type="ECO:0000313" key="6">
    <source>
        <dbReference type="Proteomes" id="UP000321533"/>
    </source>
</evidence>
<dbReference type="InterPro" id="IPR036388">
    <property type="entry name" value="WH-like_DNA-bd_sf"/>
</dbReference>
<accession>A0A5B8V7K4</accession>
<name>A0A5B8V7K4_9BACT</name>
<sequence length="246" mass="28323">MAKESFVIDHSSVLPLHYQVEDLLRKLIEQPEYQNGKLLPNEVDIAKKLGISRNTVRQATNKLVYEKLLIRKKGVGTKVANKNITTKLNKWTSFTHEMDEKGVKFRNYSLKISWEVADSELSKVFNIDKKTKILKLERVRGIASEPIVYFISYFHPRIGLTGDEDFSKPLYEMLENEHHTSAAISREGISAILADDELSEVLKVAVGDPILFRKRVVFDPGDRPIEYNVGYYRADRFTYTIDIERG</sequence>
<keyword evidence="6" id="KW-1185">Reference proteome</keyword>
<dbReference type="InterPro" id="IPR050679">
    <property type="entry name" value="Bact_HTH_transcr_reg"/>
</dbReference>
<dbReference type="CDD" id="cd07377">
    <property type="entry name" value="WHTH_GntR"/>
    <property type="match status" value="1"/>
</dbReference>
<gene>
    <name evidence="5" type="ORF">FRZ67_04935</name>
</gene>
<dbReference type="GO" id="GO:0003677">
    <property type="term" value="F:DNA binding"/>
    <property type="evidence" value="ECO:0007669"/>
    <property type="project" value="UniProtKB-KW"/>
</dbReference>
<dbReference type="GO" id="GO:0003700">
    <property type="term" value="F:DNA-binding transcription factor activity"/>
    <property type="evidence" value="ECO:0007669"/>
    <property type="project" value="InterPro"/>
</dbReference>
<keyword evidence="1" id="KW-0805">Transcription regulation</keyword>
<dbReference type="GO" id="GO:0045892">
    <property type="term" value="P:negative regulation of DNA-templated transcription"/>
    <property type="evidence" value="ECO:0007669"/>
    <property type="project" value="TreeGrafter"/>
</dbReference>